<proteinExistence type="predicted"/>
<feature type="compositionally biased region" description="Pro residues" evidence="1">
    <location>
        <begin position="869"/>
        <end position="881"/>
    </location>
</feature>
<keyword evidence="4" id="KW-1185">Reference proteome</keyword>
<dbReference type="SUPFAM" id="SSF53098">
    <property type="entry name" value="Ribonuclease H-like"/>
    <property type="match status" value="1"/>
</dbReference>
<dbReference type="Pfam" id="PF01612">
    <property type="entry name" value="DNA_pol_A_exo1"/>
    <property type="match status" value="1"/>
</dbReference>
<dbReference type="InterPro" id="IPR052408">
    <property type="entry name" value="Exonuclease_MUT-7-like"/>
</dbReference>
<evidence type="ECO:0000313" key="3">
    <source>
        <dbReference type="EMBL" id="KAK2145777.1"/>
    </source>
</evidence>
<feature type="region of interest" description="Disordered" evidence="1">
    <location>
        <begin position="863"/>
        <end position="882"/>
    </location>
</feature>
<dbReference type="GO" id="GO:0003676">
    <property type="term" value="F:nucleic acid binding"/>
    <property type="evidence" value="ECO:0007669"/>
    <property type="project" value="InterPro"/>
</dbReference>
<comment type="caution">
    <text evidence="3">The sequence shown here is derived from an EMBL/GenBank/DDBJ whole genome shotgun (WGS) entry which is preliminary data.</text>
</comment>
<accession>A0AAD9MU08</accession>
<dbReference type="EMBL" id="JAODUP010000658">
    <property type="protein sequence ID" value="KAK2145777.1"/>
    <property type="molecule type" value="Genomic_DNA"/>
</dbReference>
<dbReference type="AlphaFoldDB" id="A0AAD9MU08"/>
<dbReference type="Gene3D" id="3.30.420.10">
    <property type="entry name" value="Ribonuclease H-like superfamily/Ribonuclease H"/>
    <property type="match status" value="1"/>
</dbReference>
<name>A0AAD9MU08_9ANNE</name>
<dbReference type="InterPro" id="IPR002562">
    <property type="entry name" value="3'-5'_exonuclease_dom"/>
</dbReference>
<dbReference type="GO" id="GO:0006139">
    <property type="term" value="P:nucleobase-containing compound metabolic process"/>
    <property type="evidence" value="ECO:0007669"/>
    <property type="project" value="InterPro"/>
</dbReference>
<evidence type="ECO:0000313" key="4">
    <source>
        <dbReference type="Proteomes" id="UP001208570"/>
    </source>
</evidence>
<dbReference type="InterPro" id="IPR036397">
    <property type="entry name" value="RNaseH_sf"/>
</dbReference>
<evidence type="ECO:0000256" key="1">
    <source>
        <dbReference type="SAM" id="MobiDB-lite"/>
    </source>
</evidence>
<dbReference type="GO" id="GO:0008408">
    <property type="term" value="F:3'-5' exonuclease activity"/>
    <property type="evidence" value="ECO:0007669"/>
    <property type="project" value="InterPro"/>
</dbReference>
<dbReference type="InterPro" id="IPR012337">
    <property type="entry name" value="RNaseH-like_sf"/>
</dbReference>
<dbReference type="Proteomes" id="UP001208570">
    <property type="component" value="Unassembled WGS sequence"/>
</dbReference>
<dbReference type="InterPro" id="IPR002782">
    <property type="entry name" value="Mut7-C_RNAse_dom"/>
</dbReference>
<organism evidence="3 4">
    <name type="scientific">Paralvinella palmiformis</name>
    <dbReference type="NCBI Taxonomy" id="53620"/>
    <lineage>
        <taxon>Eukaryota</taxon>
        <taxon>Metazoa</taxon>
        <taxon>Spiralia</taxon>
        <taxon>Lophotrochozoa</taxon>
        <taxon>Annelida</taxon>
        <taxon>Polychaeta</taxon>
        <taxon>Sedentaria</taxon>
        <taxon>Canalipalpata</taxon>
        <taxon>Terebellida</taxon>
        <taxon>Terebelliformia</taxon>
        <taxon>Alvinellidae</taxon>
        <taxon>Paralvinella</taxon>
    </lineage>
</organism>
<protein>
    <recommendedName>
        <fullName evidence="2">3'-5' exonuclease domain-containing protein</fullName>
    </recommendedName>
</protein>
<sequence length="1123" mass="126923">MAYLGDCDDNYFDEDYDDDVWDFGDPVSSKMAEPMIVVNDPKNVSHKSGIDIWKSSRGDPVPCPSFDKPKGVHAGRGCGTPRLCNMPGFSLVDANSPGSHGPRASASHLQGNDQALAQNQQCISDTKNKILANSASTSASVEINDQSNVLSNHGAAENKVRKNGSTSQKIPGIGRGVLSRCLYSETDAATLGSDIGQTVSSDIGKSVTLSQNRGETIMIDQHQDGDLARTWLNKLLSASGVETLPSTVPTGSEHVDKRWLCSLEQKWSSVHRPKSAAICGMLRKCLSQVANPYLTALYIIENSKEFHQGKTTTFTFAVAKEFESWALEDTDHHLVCIDRNVRIIGFHVGCKVNMIYLDLLITAFRMNHPGNNYFLLLIQPYIDKKKYKEAAHCVTKLGLQDHFMMKDICLPLIFQDKINLVENYVCNKSRHQVELLKLLDHLVDRNTDLDSLIRSSDVPRVKWDKMTRKIISKLAVRLLKLYQVPQEICPNIANESLLKGMRYLMYKRYIEHGIGTPQWVELIQSTADGNQLVQLEFVEQLVSYYDMEEAARWAKHYALPLEKLPHQIVPLVATAKSVKFSDELMDGHHTSANERKAEFHHVFKLGEESIHWIDTQEDFSTCIKDISKPGVVGIDAEWRPSIGQMVPHRMSLLQLATHTDVFLLDMLRLEEILSENDWTQWADMFFRNNEVLKVGYCLEGDLRMMVKMLPFIRESLNAMKNLVDLQKLYIHIFKACPKAFDVAPSVQDDDGDHLESVPSENLIFIKSEERGLSDLVRQCLGKPLNKEQQMSDWEKRPLRPQQIKYAALDAYCLVEVYDALVEKIKHLGLNINTQSMIDYKTKPRKTKAERRQQKVVEKPERIGNRVQIPPNPPSHSGPPTSPHQLKVVCDNMLQGLGRYLRCCGVDVYILDNEDPHDKCATISRIEDRIILTSGSPFVMLRSQVPVGYCYNVGPGKAKDQVKEVLTHFNVEVTPGDIFTRCQACNGDHYLLVDPAEMQQAWIRKMTSLGQGQKVTCWPSGRDSRTIQKEDLKDKSPADNPGVYDHIDLDTLTIGPNHVPLLVDVLPEAMLDKVKEFYVCAKCGKIFWEGGHFTRIQEQFSHIIKSDVPGSYMENLVRRKKKLK</sequence>
<dbReference type="PANTHER" id="PTHR47765:SF2">
    <property type="entry name" value="EXONUCLEASE MUT-7 HOMOLOG"/>
    <property type="match status" value="1"/>
</dbReference>
<gene>
    <name evidence="3" type="ORF">LSH36_658g01027</name>
</gene>
<dbReference type="SMART" id="SM00474">
    <property type="entry name" value="35EXOc"/>
    <property type="match status" value="1"/>
</dbReference>
<dbReference type="PANTHER" id="PTHR47765">
    <property type="entry name" value="3'-5' EXONUCLEASE DOMAIN-CONTAINING PROTEIN"/>
    <property type="match status" value="1"/>
</dbReference>
<feature type="domain" description="3'-5' exonuclease" evidence="2">
    <location>
        <begin position="610"/>
        <end position="825"/>
    </location>
</feature>
<reference evidence="3" key="1">
    <citation type="journal article" date="2023" name="Mol. Biol. Evol.">
        <title>Third-Generation Sequencing Reveals the Adaptive Role of the Epigenome in Three Deep-Sea Polychaetes.</title>
        <authorList>
            <person name="Perez M."/>
            <person name="Aroh O."/>
            <person name="Sun Y."/>
            <person name="Lan Y."/>
            <person name="Juniper S.K."/>
            <person name="Young C.R."/>
            <person name="Angers B."/>
            <person name="Qian P.Y."/>
        </authorList>
    </citation>
    <scope>NUCLEOTIDE SEQUENCE</scope>
    <source>
        <strain evidence="3">P08H-3</strain>
    </source>
</reference>
<dbReference type="Pfam" id="PF01927">
    <property type="entry name" value="Mut7-C"/>
    <property type="match status" value="2"/>
</dbReference>
<evidence type="ECO:0000259" key="2">
    <source>
        <dbReference type="SMART" id="SM00474"/>
    </source>
</evidence>